<dbReference type="GO" id="GO:0000228">
    <property type="term" value="C:nuclear chromosome"/>
    <property type="evidence" value="ECO:0007669"/>
    <property type="project" value="TreeGrafter"/>
</dbReference>
<protein>
    <recommendedName>
        <fullName evidence="2">DUF4502 domain-containing protein</fullName>
    </recommendedName>
</protein>
<organism evidence="3 4">
    <name type="scientific">Trichonephila clavata</name>
    <name type="common">Joro spider</name>
    <name type="synonym">Nephila clavata</name>
    <dbReference type="NCBI Taxonomy" id="2740835"/>
    <lineage>
        <taxon>Eukaryota</taxon>
        <taxon>Metazoa</taxon>
        <taxon>Ecdysozoa</taxon>
        <taxon>Arthropoda</taxon>
        <taxon>Chelicerata</taxon>
        <taxon>Arachnida</taxon>
        <taxon>Araneae</taxon>
        <taxon>Araneomorphae</taxon>
        <taxon>Entelegynae</taxon>
        <taxon>Araneoidea</taxon>
        <taxon>Nephilidae</taxon>
        <taxon>Trichonephila</taxon>
    </lineage>
</organism>
<proteinExistence type="predicted"/>
<dbReference type="EMBL" id="BMAO01023861">
    <property type="protein sequence ID" value="GFQ91360.1"/>
    <property type="molecule type" value="Genomic_DNA"/>
</dbReference>
<gene>
    <name evidence="3" type="primary">NCL1_54286</name>
    <name evidence="3" type="ORF">TNCT_387421</name>
</gene>
<dbReference type="OrthoDB" id="1914453at2759"/>
<dbReference type="InterPro" id="IPR028026">
    <property type="entry name" value="DUF4502"/>
</dbReference>
<dbReference type="PANTHER" id="PTHR34347:SF1">
    <property type="entry name" value="DNA REPAIR-SCAFFOLDING PROTEIN"/>
    <property type="match status" value="1"/>
</dbReference>
<feature type="region of interest" description="Disordered" evidence="1">
    <location>
        <begin position="166"/>
        <end position="190"/>
    </location>
</feature>
<evidence type="ECO:0000259" key="2">
    <source>
        <dbReference type="Pfam" id="PF14950"/>
    </source>
</evidence>
<dbReference type="InterPro" id="IPR053054">
    <property type="entry name" value="DNA_repair-scaffolding"/>
</dbReference>
<dbReference type="GO" id="GO:0000724">
    <property type="term" value="P:double-strand break repair via homologous recombination"/>
    <property type="evidence" value="ECO:0007669"/>
    <property type="project" value="TreeGrafter"/>
</dbReference>
<dbReference type="Proteomes" id="UP000887116">
    <property type="component" value="Unassembled WGS sequence"/>
</dbReference>
<dbReference type="Pfam" id="PF14950">
    <property type="entry name" value="DUF4502"/>
    <property type="match status" value="1"/>
</dbReference>
<dbReference type="AlphaFoldDB" id="A0A8X6FWZ9"/>
<feature type="domain" description="DUF4502" evidence="2">
    <location>
        <begin position="320"/>
        <end position="454"/>
    </location>
</feature>
<reference evidence="3" key="1">
    <citation type="submission" date="2020-07" db="EMBL/GenBank/DDBJ databases">
        <title>Multicomponent nature underlies the extraordinary mechanical properties of spider dragline silk.</title>
        <authorList>
            <person name="Kono N."/>
            <person name="Nakamura H."/>
            <person name="Mori M."/>
            <person name="Yoshida Y."/>
            <person name="Ohtoshi R."/>
            <person name="Malay A.D."/>
            <person name="Moran D.A.P."/>
            <person name="Tomita M."/>
            <person name="Numata K."/>
            <person name="Arakawa K."/>
        </authorList>
    </citation>
    <scope>NUCLEOTIDE SEQUENCE</scope>
</reference>
<dbReference type="PANTHER" id="PTHR34347">
    <property type="entry name" value="DNA REPAIR-SCAFFOLDING PROTEIN SPIDR"/>
    <property type="match status" value="1"/>
</dbReference>
<dbReference type="GO" id="GO:0070202">
    <property type="term" value="P:regulation of establishment of protein localization to chromosome"/>
    <property type="evidence" value="ECO:0007669"/>
    <property type="project" value="TreeGrafter"/>
</dbReference>
<evidence type="ECO:0000313" key="4">
    <source>
        <dbReference type="Proteomes" id="UP000887116"/>
    </source>
</evidence>
<comment type="caution">
    <text evidence="3">The sequence shown here is derived from an EMBL/GenBank/DDBJ whole genome shotgun (WGS) entry which is preliminary data.</text>
</comment>
<dbReference type="GO" id="GO:0005654">
    <property type="term" value="C:nucleoplasm"/>
    <property type="evidence" value="ECO:0007669"/>
    <property type="project" value="TreeGrafter"/>
</dbReference>
<evidence type="ECO:0000256" key="1">
    <source>
        <dbReference type="SAM" id="MobiDB-lite"/>
    </source>
</evidence>
<sequence length="553" mass="63280">MNNNLSENLQCHIPFLNFKTKQHVSKSKLGEELAKKGWNVFTSGFSQNNANEQVSPFVKGKETIKTKPECDPEVLRKQILAEGYKSKKQKPVIEKAEFISHRAKSLCTFTHEKFFQQHGIKEKCHPLKKCTNPVFLEVQNIQNSFHQNESANLVKPAIKFSSNSCEDFDSENGSKRNKGQENVPKKGNPSQIPIMLPSDKFLSSMSVQKVKRINFCGIQSLEIKDNSLFKPDIHDKKTDVKLLTINTESRMKKEVESFKDFKFHLTAVNVVDMKIPNVQSLKPFTLEEEESSGSKGSSWVQSLVHVDNEVTSYEDPIGRRKIRNIIPGGFAEQMVKLQRREKSEKVIWEHKINRNNKKAAGNSLSLILISVLWIHDFAVAKCVHTQPQASDSCRYLISDSEEKTGLAYQLNESNNMVVQELESKIVIVLFKESIFSKLHLMIQSMFQICPPWQTLFLPSMSCPIILCASFIDFDPHTSDPSQFNQAVDMNLFLVSDLIQMTTPKSLVHKQHFFCPSEFFYKREEPLSLLARIQRIWKLESRNLSSKSVSNYLG</sequence>
<name>A0A8X6FWZ9_TRICU</name>
<evidence type="ECO:0000313" key="3">
    <source>
        <dbReference type="EMBL" id="GFQ91360.1"/>
    </source>
</evidence>
<accession>A0A8X6FWZ9</accession>
<keyword evidence="4" id="KW-1185">Reference proteome</keyword>